<keyword evidence="3" id="KW-1185">Reference proteome</keyword>
<feature type="chain" id="PRO_5045517421" description="Secreted protein" evidence="1">
    <location>
        <begin position="20"/>
        <end position="142"/>
    </location>
</feature>
<evidence type="ECO:0008006" key="4">
    <source>
        <dbReference type="Google" id="ProtNLM"/>
    </source>
</evidence>
<name>A0ABR3ISW9_9AGAR</name>
<accession>A0ABR3ISW9</accession>
<sequence>MKAFLALSTFITAATVVCAQFVSIAVPSPGATIAPGSNLLVEIDRSNTNSEVHEVATAIALSPGGPQACLAGTTASSVLFVGPYDPQLDPGTGHKPPNQNFTVLVPESAPLGTAQLSVTRFFALGAVRGPSYEYKSITVTVG</sequence>
<protein>
    <recommendedName>
        <fullName evidence="4">Secreted protein</fullName>
    </recommendedName>
</protein>
<keyword evidence="1" id="KW-0732">Signal</keyword>
<reference evidence="3" key="1">
    <citation type="submission" date="2024-06" db="EMBL/GenBank/DDBJ databases">
        <title>Multi-omics analyses provide insights into the biosynthesis of the anticancer antibiotic pleurotin in Hohenbuehelia grisea.</title>
        <authorList>
            <person name="Weaver J.A."/>
            <person name="Alberti F."/>
        </authorList>
    </citation>
    <scope>NUCLEOTIDE SEQUENCE [LARGE SCALE GENOMIC DNA]</scope>
    <source>
        <strain evidence="3">T-177</strain>
    </source>
</reference>
<dbReference type="Proteomes" id="UP001556367">
    <property type="component" value="Unassembled WGS sequence"/>
</dbReference>
<proteinExistence type="predicted"/>
<evidence type="ECO:0000313" key="2">
    <source>
        <dbReference type="EMBL" id="KAL0946414.1"/>
    </source>
</evidence>
<gene>
    <name evidence="2" type="ORF">HGRIS_012638</name>
</gene>
<feature type="signal peptide" evidence="1">
    <location>
        <begin position="1"/>
        <end position="19"/>
    </location>
</feature>
<evidence type="ECO:0000313" key="3">
    <source>
        <dbReference type="Proteomes" id="UP001556367"/>
    </source>
</evidence>
<comment type="caution">
    <text evidence="2">The sequence shown here is derived from an EMBL/GenBank/DDBJ whole genome shotgun (WGS) entry which is preliminary data.</text>
</comment>
<evidence type="ECO:0000256" key="1">
    <source>
        <dbReference type="SAM" id="SignalP"/>
    </source>
</evidence>
<organism evidence="2 3">
    <name type="scientific">Hohenbuehelia grisea</name>
    <dbReference type="NCBI Taxonomy" id="104357"/>
    <lineage>
        <taxon>Eukaryota</taxon>
        <taxon>Fungi</taxon>
        <taxon>Dikarya</taxon>
        <taxon>Basidiomycota</taxon>
        <taxon>Agaricomycotina</taxon>
        <taxon>Agaricomycetes</taxon>
        <taxon>Agaricomycetidae</taxon>
        <taxon>Agaricales</taxon>
        <taxon>Pleurotineae</taxon>
        <taxon>Pleurotaceae</taxon>
        <taxon>Hohenbuehelia</taxon>
    </lineage>
</organism>
<dbReference type="Pfam" id="PF19271">
    <property type="entry name" value="Nis1"/>
    <property type="match status" value="1"/>
</dbReference>
<dbReference type="EMBL" id="JASNQZ010000015">
    <property type="protein sequence ID" value="KAL0946414.1"/>
    <property type="molecule type" value="Genomic_DNA"/>
</dbReference>
<dbReference type="InterPro" id="IPR045469">
    <property type="entry name" value="Nis1"/>
</dbReference>